<dbReference type="Proteomes" id="UP000195402">
    <property type="component" value="Unassembled WGS sequence"/>
</dbReference>
<feature type="domain" description="Exoribonuclease phosphorolytic" evidence="1">
    <location>
        <begin position="1"/>
        <end position="41"/>
    </location>
</feature>
<reference evidence="2" key="1">
    <citation type="journal article" date="2017" name="Mol. Plant">
        <title>The Genome of Medicinal Plant Macleaya cordata Provides New Insights into Benzylisoquinoline Alkaloids Metabolism.</title>
        <authorList>
            <person name="Liu X."/>
            <person name="Liu Y."/>
            <person name="Huang P."/>
            <person name="Ma Y."/>
            <person name="Qing Z."/>
            <person name="Tang Q."/>
            <person name="Cao H."/>
            <person name="Cheng P."/>
            <person name="Zheng Y."/>
            <person name="Yuan Z."/>
            <person name="Zhou Y."/>
            <person name="Liu J."/>
            <person name="Tang Z."/>
            <person name="Zhuo Y."/>
            <person name="Zhang Y."/>
            <person name="Yu L."/>
            <person name="Huang J."/>
            <person name="Yang P."/>
            <person name="Peng Q."/>
            <person name="Zhang J."/>
            <person name="Jiang W."/>
            <person name="Zhang Z."/>
            <person name="Lin K."/>
            <person name="Ro D.K."/>
            <person name="Chen X."/>
            <person name="Xiong X."/>
            <person name="Shang Y."/>
            <person name="Huang S."/>
            <person name="Zeng J."/>
        </authorList>
    </citation>
    <scope>NUCLEOTIDE SEQUENCE [LARGE SCALE GENOMIC DNA]</scope>
    <source>
        <strain evidence="2">BLH2017</strain>
        <tissue evidence="2">Root</tissue>
    </source>
</reference>
<organism evidence="2 3">
    <name type="scientific">Macleaya cordata</name>
    <name type="common">Five-seeded plume-poppy</name>
    <name type="synonym">Bocconia cordata</name>
    <dbReference type="NCBI Taxonomy" id="56857"/>
    <lineage>
        <taxon>Eukaryota</taxon>
        <taxon>Viridiplantae</taxon>
        <taxon>Streptophyta</taxon>
        <taxon>Embryophyta</taxon>
        <taxon>Tracheophyta</taxon>
        <taxon>Spermatophyta</taxon>
        <taxon>Magnoliopsida</taxon>
        <taxon>Ranunculales</taxon>
        <taxon>Papaveraceae</taxon>
        <taxon>Papaveroideae</taxon>
        <taxon>Macleaya</taxon>
    </lineage>
</organism>
<evidence type="ECO:0000259" key="1">
    <source>
        <dbReference type="Pfam" id="PF01138"/>
    </source>
</evidence>
<dbReference type="AlphaFoldDB" id="A0A200QF92"/>
<dbReference type="EMBL" id="MVGT01002224">
    <property type="protein sequence ID" value="OVA09085.1"/>
    <property type="molecule type" value="Genomic_DNA"/>
</dbReference>
<name>A0A200QF92_MACCD</name>
<dbReference type="InParanoid" id="A0A200QF92"/>
<accession>A0A200QF92</accession>
<dbReference type="Pfam" id="PF01138">
    <property type="entry name" value="RNase_PH"/>
    <property type="match status" value="1"/>
</dbReference>
<dbReference type="SUPFAM" id="SSF54211">
    <property type="entry name" value="Ribosomal protein S5 domain 2-like"/>
    <property type="match status" value="1"/>
</dbReference>
<evidence type="ECO:0000313" key="2">
    <source>
        <dbReference type="EMBL" id="OVA09085.1"/>
    </source>
</evidence>
<comment type="caution">
    <text evidence="2">The sequence shown here is derived from an EMBL/GenBank/DDBJ whole genome shotgun (WGS) entry which is preliminary data.</text>
</comment>
<dbReference type="InterPro" id="IPR001247">
    <property type="entry name" value="ExoRNase_PH_dom1"/>
</dbReference>
<sequence>MRQIRGEVSAVANADGSAILKLGNIEVIAAVFGLRESWKKDGMFHVFSYGCIGRWLTFDLYHVKATDTPKLTIKAEMLFVVCLLEYIQLRSLGRDSNELNLKHL</sequence>
<dbReference type="InterPro" id="IPR027408">
    <property type="entry name" value="PNPase/RNase_PH_dom_sf"/>
</dbReference>
<dbReference type="InterPro" id="IPR020568">
    <property type="entry name" value="Ribosomal_Su5_D2-typ_SF"/>
</dbReference>
<proteinExistence type="predicted"/>
<evidence type="ECO:0000313" key="3">
    <source>
        <dbReference type="Proteomes" id="UP000195402"/>
    </source>
</evidence>
<keyword evidence="3" id="KW-1185">Reference proteome</keyword>
<protein>
    <submittedName>
        <fullName evidence="2">Exoribonuclease</fullName>
    </submittedName>
</protein>
<dbReference type="Gene3D" id="3.30.230.70">
    <property type="entry name" value="GHMP Kinase, N-terminal domain"/>
    <property type="match status" value="1"/>
</dbReference>
<gene>
    <name evidence="2" type="ORF">BVC80_9097g176</name>
</gene>